<keyword evidence="2" id="KW-1185">Reference proteome</keyword>
<sequence length="91" mass="9842">MSVLTLHIRPEGAQQYLARVFDGKILVGVPTLHPGIKEAIEAYGLGQGFAGVIAFHIWYGGWSVGTIPLDRMQTEAAELANRLVVLSAVVR</sequence>
<dbReference type="EMBL" id="JBHSAJ010000022">
    <property type="protein sequence ID" value="MFC3934753.1"/>
    <property type="molecule type" value="Genomic_DNA"/>
</dbReference>
<organism evidence="1 2">
    <name type="scientific">Acidovorax facilis</name>
    <dbReference type="NCBI Taxonomy" id="12917"/>
    <lineage>
        <taxon>Bacteria</taxon>
        <taxon>Pseudomonadati</taxon>
        <taxon>Pseudomonadota</taxon>
        <taxon>Betaproteobacteria</taxon>
        <taxon>Burkholderiales</taxon>
        <taxon>Comamonadaceae</taxon>
        <taxon>Acidovorax</taxon>
    </lineage>
</organism>
<reference evidence="2" key="1">
    <citation type="journal article" date="2019" name="Int. J. Syst. Evol. Microbiol.">
        <title>The Global Catalogue of Microorganisms (GCM) 10K type strain sequencing project: providing services to taxonomists for standard genome sequencing and annotation.</title>
        <authorList>
            <consortium name="The Broad Institute Genomics Platform"/>
            <consortium name="The Broad Institute Genome Sequencing Center for Infectious Disease"/>
            <person name="Wu L."/>
            <person name="Ma J."/>
        </authorList>
    </citation>
    <scope>NUCLEOTIDE SEQUENCE [LARGE SCALE GENOMIC DNA]</scope>
    <source>
        <strain evidence="2">CCUG 2113</strain>
    </source>
</reference>
<evidence type="ECO:0000313" key="1">
    <source>
        <dbReference type="EMBL" id="MFC3934753.1"/>
    </source>
</evidence>
<dbReference type="Proteomes" id="UP001595693">
    <property type="component" value="Unassembled WGS sequence"/>
</dbReference>
<dbReference type="RefSeq" id="WP_055394106.1">
    <property type="nucleotide sequence ID" value="NZ_JAMXAX010000005.1"/>
</dbReference>
<accession>A0ABV8D8P1</accession>
<evidence type="ECO:0000313" key="2">
    <source>
        <dbReference type="Proteomes" id="UP001595693"/>
    </source>
</evidence>
<gene>
    <name evidence="1" type="ORF">ACFOW3_08950</name>
</gene>
<proteinExistence type="predicted"/>
<comment type="caution">
    <text evidence="1">The sequence shown here is derived from an EMBL/GenBank/DDBJ whole genome shotgun (WGS) entry which is preliminary data.</text>
</comment>
<protein>
    <submittedName>
        <fullName evidence="1">Uncharacterized protein</fullName>
    </submittedName>
</protein>
<name>A0ABV8D8P1_9BURK</name>